<dbReference type="InterPro" id="IPR006311">
    <property type="entry name" value="TAT_signal"/>
</dbReference>
<reference evidence="1" key="1">
    <citation type="submission" date="2006-06" db="EMBL/GenBank/DDBJ databases">
        <title>Complete sequence of chromosome of Mycobacterium sp. MCS.</title>
        <authorList>
            <consortium name="US DOE Joint Genome Institute"/>
            <person name="Copeland A."/>
            <person name="Lucas S."/>
            <person name="Lapidus A."/>
            <person name="Barry K."/>
            <person name="Detter J.C."/>
            <person name="Glavina del Rio T."/>
            <person name="Hammon N."/>
            <person name="Israni S."/>
            <person name="Dalin E."/>
            <person name="Tice H."/>
            <person name="Pitluck S."/>
            <person name="Martinez M."/>
            <person name="Schmutz J."/>
            <person name="Larimer F."/>
            <person name="Land M."/>
            <person name="Hauser L."/>
            <person name="Kyrpides N."/>
            <person name="Kim E."/>
            <person name="Miller C.D."/>
            <person name="Hughes J.E."/>
            <person name="Anderson A.J."/>
            <person name="Sims R.C."/>
            <person name="Richardson P."/>
        </authorList>
    </citation>
    <scope>NUCLEOTIDE SEQUENCE [LARGE SCALE GENOMIC DNA]</scope>
    <source>
        <strain evidence="1">MCS</strain>
    </source>
</reference>
<evidence type="ECO:0008006" key="2">
    <source>
        <dbReference type="Google" id="ProtNLM"/>
    </source>
</evidence>
<proteinExistence type="predicted"/>
<accession>A0A5Q5BSL1</accession>
<name>A0A5Q5BSL1_MYCSS</name>
<evidence type="ECO:0000313" key="1">
    <source>
        <dbReference type="EMBL" id="ABG11427.1"/>
    </source>
</evidence>
<protein>
    <recommendedName>
        <fullName evidence="2">1,4-beta-xylanase</fullName>
    </recommendedName>
</protein>
<dbReference type="SUPFAM" id="SSF51445">
    <property type="entry name" value="(Trans)glycosidases"/>
    <property type="match status" value="1"/>
</dbReference>
<dbReference type="InterPro" id="IPR017853">
    <property type="entry name" value="GH"/>
</dbReference>
<gene>
    <name evidence="1" type="ordered locus">Mmcs_5326</name>
</gene>
<organism evidence="1">
    <name type="scientific">Mycobacterium sp. (strain MCS)</name>
    <dbReference type="NCBI Taxonomy" id="164756"/>
    <lineage>
        <taxon>Bacteria</taxon>
        <taxon>Bacillati</taxon>
        <taxon>Actinomycetota</taxon>
        <taxon>Actinomycetes</taxon>
        <taxon>Mycobacteriales</taxon>
        <taxon>Mycobacteriaceae</taxon>
        <taxon>Mycobacterium</taxon>
    </lineage>
</organism>
<dbReference type="PROSITE" id="PS51318">
    <property type="entry name" value="TAT"/>
    <property type="match status" value="1"/>
</dbReference>
<dbReference type="Gene3D" id="3.20.20.80">
    <property type="entry name" value="Glycosidases"/>
    <property type="match status" value="1"/>
</dbReference>
<sequence length="396" mass="44709">MKHARRRFGRAHYGHEVHRRTALKLPLYLAAAAALAELPRAAAEASRWSADRANAWYAAQGWLVGANYVTSTAANQIEMFQAGTYDPRRIDAELRLAQQVGFNTVRVFLHDLLWATDRAGFSQRLTQFVGIAARHQIKPLFVLFDSCWDPMPKPGRQRAPIAGVHNSGWVQSPGAARLQDPGYTRVLQSYVTGVVGLFRNDPRVLGWDVWNEPDNPARDYRKVEREDKQELVAAFLPHVFQWTRAMNPVQPVTSGVWQGHWRDPGSRSTICGLQLEHSDVITFHSYGDPDEFEARIDELAPLGRPILCTEYLARGMGSTVEGILPVAKRRNVGAYNWGFVAGRTQTYLPWDSWKKPYTEPPDPWFSDLLHPDGRPYDEDEIRVIQKLTTGAAASAR</sequence>
<dbReference type="KEGG" id="mmc:Mmcs_5326"/>
<dbReference type="EMBL" id="CP000384">
    <property type="protein sequence ID" value="ABG11427.1"/>
    <property type="molecule type" value="Genomic_DNA"/>
</dbReference>
<dbReference type="AlphaFoldDB" id="A0A5Q5BSL1"/>